<comment type="caution">
    <text evidence="1">The sequence shown here is derived from an EMBL/GenBank/DDBJ whole genome shotgun (WGS) entry which is preliminary data.</text>
</comment>
<accession>A0ACB9RTT8</accession>
<dbReference type="EMBL" id="CM042882">
    <property type="protein sequence ID" value="KAI4382606.1"/>
    <property type="molecule type" value="Genomic_DNA"/>
</dbReference>
<name>A0ACB9RTT8_9MYRT</name>
<protein>
    <submittedName>
        <fullName evidence="1">Uncharacterized protein</fullName>
    </submittedName>
</protein>
<reference evidence="2" key="1">
    <citation type="journal article" date="2023" name="Front. Plant Sci.">
        <title>Chromosomal-level genome assembly of Melastoma candidum provides insights into trichome evolution.</title>
        <authorList>
            <person name="Zhong Y."/>
            <person name="Wu W."/>
            <person name="Sun C."/>
            <person name="Zou P."/>
            <person name="Liu Y."/>
            <person name="Dai S."/>
            <person name="Zhou R."/>
        </authorList>
    </citation>
    <scope>NUCLEOTIDE SEQUENCE [LARGE SCALE GENOMIC DNA]</scope>
</reference>
<gene>
    <name evidence="1" type="ORF">MLD38_008549</name>
</gene>
<organism evidence="1 2">
    <name type="scientific">Melastoma candidum</name>
    <dbReference type="NCBI Taxonomy" id="119954"/>
    <lineage>
        <taxon>Eukaryota</taxon>
        <taxon>Viridiplantae</taxon>
        <taxon>Streptophyta</taxon>
        <taxon>Embryophyta</taxon>
        <taxon>Tracheophyta</taxon>
        <taxon>Spermatophyta</taxon>
        <taxon>Magnoliopsida</taxon>
        <taxon>eudicotyledons</taxon>
        <taxon>Gunneridae</taxon>
        <taxon>Pentapetalae</taxon>
        <taxon>rosids</taxon>
        <taxon>malvids</taxon>
        <taxon>Myrtales</taxon>
        <taxon>Melastomataceae</taxon>
        <taxon>Melastomatoideae</taxon>
        <taxon>Melastomateae</taxon>
        <taxon>Melastoma</taxon>
    </lineage>
</organism>
<evidence type="ECO:0000313" key="1">
    <source>
        <dbReference type="EMBL" id="KAI4382606.1"/>
    </source>
</evidence>
<dbReference type="Proteomes" id="UP001057402">
    <property type="component" value="Chromosome 3"/>
</dbReference>
<evidence type="ECO:0000313" key="2">
    <source>
        <dbReference type="Proteomes" id="UP001057402"/>
    </source>
</evidence>
<sequence length="111" mass="12262">MFSGCRHSIASTKLYTRGDGFVGFLEEHVQEVLLGEGGGGSYGEGVEEVIVGCFAQFEDEHPRIEVQGRRRALFGWPLDLVRALLAVTDRVLRYIILSYSNCLMPVALITA</sequence>
<proteinExistence type="predicted"/>
<keyword evidence="2" id="KW-1185">Reference proteome</keyword>